<dbReference type="GO" id="GO:0005524">
    <property type="term" value="F:ATP binding"/>
    <property type="evidence" value="ECO:0007669"/>
    <property type="project" value="UniProtKB-KW"/>
</dbReference>
<dbReference type="Gene3D" id="3.40.1190.20">
    <property type="match status" value="1"/>
</dbReference>
<keyword evidence="4 7" id="KW-0418">Kinase</keyword>
<dbReference type="PROSITE" id="PS00584">
    <property type="entry name" value="PFKB_KINASES_2"/>
    <property type="match status" value="1"/>
</dbReference>
<evidence type="ECO:0000313" key="7">
    <source>
        <dbReference type="EMBL" id="SFI20979.1"/>
    </source>
</evidence>
<evidence type="ECO:0000256" key="4">
    <source>
        <dbReference type="ARBA" id="ARBA00022777"/>
    </source>
</evidence>
<evidence type="ECO:0000256" key="2">
    <source>
        <dbReference type="ARBA" id="ARBA00022679"/>
    </source>
</evidence>
<evidence type="ECO:0000313" key="8">
    <source>
        <dbReference type="Proteomes" id="UP000183639"/>
    </source>
</evidence>
<dbReference type="GO" id="GO:0016301">
    <property type="term" value="F:kinase activity"/>
    <property type="evidence" value="ECO:0007669"/>
    <property type="project" value="UniProtKB-KW"/>
</dbReference>
<dbReference type="InterPro" id="IPR050306">
    <property type="entry name" value="PfkB_Carbo_kinase"/>
</dbReference>
<dbReference type="InterPro" id="IPR029056">
    <property type="entry name" value="Ribokinase-like"/>
</dbReference>
<dbReference type="Proteomes" id="UP000183639">
    <property type="component" value="Unassembled WGS sequence"/>
</dbReference>
<dbReference type="Pfam" id="PF00294">
    <property type="entry name" value="PfkB"/>
    <property type="match status" value="1"/>
</dbReference>
<sequence>MYEVLTMGEPMGLLAAEEEKQLKDVSRFTRYICGAEVNFCIGLARLGHIPAYVSRIGKDPFGQHIREYLGDSGIAEDYLWTDDTYLTGMQLKAKNAKGDPEVINYRHDTAFAHFKPEDLAKINWDGVRHVHLTGIPAALSMNCLTATEMLMGMAHARNVRISFDPNLRPALWPDKAEMVTIINSLAQNADIVLPGINEGDILTGSRQPEKIADFYLERGVKTVVVKLGAEGAYVKTAHEKGFVVPGYPVKKVVDTVGAGDGFAVGVVSALLEDEPLFDAVQRGAAIGALAVMSAGDNEGLPDRETLTEYMRKLH</sequence>
<evidence type="ECO:0000256" key="1">
    <source>
        <dbReference type="ARBA" id="ARBA00010688"/>
    </source>
</evidence>
<dbReference type="EMBL" id="FOQK01000021">
    <property type="protein sequence ID" value="SFI20979.1"/>
    <property type="molecule type" value="Genomic_DNA"/>
</dbReference>
<organism evidence="7 8">
    <name type="scientific">Selenomonas ruminantium</name>
    <dbReference type="NCBI Taxonomy" id="971"/>
    <lineage>
        <taxon>Bacteria</taxon>
        <taxon>Bacillati</taxon>
        <taxon>Bacillota</taxon>
        <taxon>Negativicutes</taxon>
        <taxon>Selenomonadales</taxon>
        <taxon>Selenomonadaceae</taxon>
        <taxon>Selenomonas</taxon>
    </lineage>
</organism>
<evidence type="ECO:0000256" key="5">
    <source>
        <dbReference type="ARBA" id="ARBA00022840"/>
    </source>
</evidence>
<dbReference type="AlphaFoldDB" id="A0A1I3GBY2"/>
<accession>A0A1I3GBY2</accession>
<keyword evidence="2" id="KW-0808">Transferase</keyword>
<proteinExistence type="inferred from homology"/>
<keyword evidence="5" id="KW-0067">ATP-binding</keyword>
<dbReference type="OrthoDB" id="9813569at2"/>
<dbReference type="PANTHER" id="PTHR43085:SF1">
    <property type="entry name" value="PSEUDOURIDINE KINASE-RELATED"/>
    <property type="match status" value="1"/>
</dbReference>
<feature type="domain" description="Carbohydrate kinase PfkB" evidence="6">
    <location>
        <begin position="5"/>
        <end position="302"/>
    </location>
</feature>
<evidence type="ECO:0000256" key="3">
    <source>
        <dbReference type="ARBA" id="ARBA00022741"/>
    </source>
</evidence>
<gene>
    <name evidence="7" type="ORF">SAMN04487861_12144</name>
</gene>
<dbReference type="RefSeq" id="WP_075444904.1">
    <property type="nucleotide sequence ID" value="NZ_FOQK01000021.1"/>
</dbReference>
<keyword evidence="3" id="KW-0547">Nucleotide-binding</keyword>
<reference evidence="7 8" key="1">
    <citation type="submission" date="2016-10" db="EMBL/GenBank/DDBJ databases">
        <authorList>
            <person name="de Groot N.N."/>
        </authorList>
    </citation>
    <scope>NUCLEOTIDE SEQUENCE [LARGE SCALE GENOMIC DNA]</scope>
    <source>
        <strain evidence="7 8">Z108</strain>
    </source>
</reference>
<protein>
    <submittedName>
        <fullName evidence="7">2-keto-3-deoxygluconate kinase</fullName>
    </submittedName>
</protein>
<dbReference type="SUPFAM" id="SSF53613">
    <property type="entry name" value="Ribokinase-like"/>
    <property type="match status" value="1"/>
</dbReference>
<comment type="similarity">
    <text evidence="1">Belongs to the carbohydrate kinase PfkB family.</text>
</comment>
<dbReference type="InterPro" id="IPR011611">
    <property type="entry name" value="PfkB_dom"/>
</dbReference>
<evidence type="ECO:0000259" key="6">
    <source>
        <dbReference type="Pfam" id="PF00294"/>
    </source>
</evidence>
<dbReference type="InterPro" id="IPR002173">
    <property type="entry name" value="Carboh/pur_kinase_PfkB_CS"/>
</dbReference>
<name>A0A1I3GBY2_SELRU</name>
<dbReference type="CDD" id="cd01166">
    <property type="entry name" value="KdgK"/>
    <property type="match status" value="1"/>
</dbReference>
<dbReference type="PANTHER" id="PTHR43085">
    <property type="entry name" value="HEXOKINASE FAMILY MEMBER"/>
    <property type="match status" value="1"/>
</dbReference>